<comment type="caution">
    <text evidence="2">The sequence shown here is derived from an EMBL/GenBank/DDBJ whole genome shotgun (WGS) entry which is preliminary data.</text>
</comment>
<dbReference type="InterPro" id="IPR043504">
    <property type="entry name" value="Peptidase_S1_PA_chymotrypsin"/>
</dbReference>
<name>A0AAD9JFX4_9ANNE</name>
<dbReference type="GO" id="GO:0031998">
    <property type="term" value="P:regulation of fatty acid beta-oxidation"/>
    <property type="evidence" value="ECO:0007669"/>
    <property type="project" value="TreeGrafter"/>
</dbReference>
<sequence length="436" mass="48423">MGYKQGCLVELAPRSTWKNLSNSSQCKDKESVGSGSGILFSLSRGWVITHGSLLLSHISKTAKQSELCHEDYFNEEHFQHLVALVTLDPRQELSSSRRTSHQTPLFRTARAAHKTKSEQFVGHIKCLWKAKRFNKVIQTFLPSSEGWNLLEDPDNGDEISESQLVRELLPFFILIHLVGYPEQENDLDICGENLIATGNTVHMVGTPFGSVSPAIFLNSVSEGIISNVVGGQQELIVTDARCIPGTEGGPLYLGSVKSRSCNLVFSPDTTSCCSFQYMDDGVQVRVDHPKSMWYNGNVIFATPSGCVFDIGVIQMHGYIPNKKWSNQIEIAESVHEGERCFVMGHPMFGQHHKLQASVTSGVISKVISLIGVYVLIQSFSDKLSILVHNPIEIIFYVTSVLYVSALKALHIRNKKLEVMWNMEGSQRGHTAVTSRL</sequence>
<comment type="PTM">
    <text evidence="1">The full-lengh TYSND1 is the active the proteolytic processing of PTS1- and PTS2-proteins and in self-cleavage, and intermolecular self-cleavage of TYSND1 down-regulates its protease activity.</text>
</comment>
<dbReference type="AlphaFoldDB" id="A0AAD9JFX4"/>
<reference evidence="2" key="1">
    <citation type="journal article" date="2023" name="Mol. Biol. Evol.">
        <title>Third-Generation Sequencing Reveals the Adaptive Role of the Epigenome in Three Deep-Sea Polychaetes.</title>
        <authorList>
            <person name="Perez M."/>
            <person name="Aroh O."/>
            <person name="Sun Y."/>
            <person name="Lan Y."/>
            <person name="Juniper S.K."/>
            <person name="Young C.R."/>
            <person name="Angers B."/>
            <person name="Qian P.Y."/>
        </authorList>
    </citation>
    <scope>NUCLEOTIDE SEQUENCE</scope>
    <source>
        <strain evidence="2">P08H-3</strain>
    </source>
</reference>
<gene>
    <name evidence="2" type="ORF">LSH36_337g02011</name>
</gene>
<comment type="subcellular location">
    <subcellularLocation>
        <location evidence="1">Peroxisome</location>
    </subcellularLocation>
</comment>
<comment type="function">
    <text evidence="1">Peroxisomal protease that mediates both the removal of the leader peptide from proteins containing a PTS2 target sequence and processes several PTS1-containing proteins. Catalyzes the processing of PTS1-proteins involved in the peroxisomal beta-oxidation of fatty acids.</text>
</comment>
<keyword evidence="1" id="KW-0645">Protease</keyword>
<keyword evidence="1" id="KW-0576">Peroxisome</keyword>
<dbReference type="GO" id="GO:0005777">
    <property type="term" value="C:peroxisome"/>
    <property type="evidence" value="ECO:0007669"/>
    <property type="project" value="UniProtKB-SubCell"/>
</dbReference>
<dbReference type="EMBL" id="JAODUP010000337">
    <property type="protein sequence ID" value="KAK2152204.1"/>
    <property type="molecule type" value="Genomic_DNA"/>
</dbReference>
<dbReference type="Proteomes" id="UP001208570">
    <property type="component" value="Unassembled WGS sequence"/>
</dbReference>
<dbReference type="GO" id="GO:0004252">
    <property type="term" value="F:serine-type endopeptidase activity"/>
    <property type="evidence" value="ECO:0007669"/>
    <property type="project" value="InterPro"/>
</dbReference>
<proteinExistence type="inferred from homology"/>
<keyword evidence="3" id="KW-1185">Reference proteome</keyword>
<dbReference type="PANTHER" id="PTHR21004">
    <property type="entry name" value="SERINE PROTEASE-RELATED"/>
    <property type="match status" value="1"/>
</dbReference>
<evidence type="ECO:0000313" key="3">
    <source>
        <dbReference type="Proteomes" id="UP001208570"/>
    </source>
</evidence>
<evidence type="ECO:0000313" key="2">
    <source>
        <dbReference type="EMBL" id="KAK2152204.1"/>
    </source>
</evidence>
<accession>A0AAD9JFX4</accession>
<organism evidence="2 3">
    <name type="scientific">Paralvinella palmiformis</name>
    <dbReference type="NCBI Taxonomy" id="53620"/>
    <lineage>
        <taxon>Eukaryota</taxon>
        <taxon>Metazoa</taxon>
        <taxon>Spiralia</taxon>
        <taxon>Lophotrochozoa</taxon>
        <taxon>Annelida</taxon>
        <taxon>Polychaeta</taxon>
        <taxon>Sedentaria</taxon>
        <taxon>Canalipalpata</taxon>
        <taxon>Terebellida</taxon>
        <taxon>Terebelliformia</taxon>
        <taxon>Alvinellidae</taxon>
        <taxon>Paralvinella</taxon>
    </lineage>
</organism>
<dbReference type="PANTHER" id="PTHR21004:SF0">
    <property type="entry name" value="PEROXISOMAL LEADER PEPTIDE-PROCESSING PROTEASE"/>
    <property type="match status" value="1"/>
</dbReference>
<protein>
    <recommendedName>
        <fullName evidence="1">Peroxisomal leader peptide-processing protease</fullName>
        <ecNumber evidence="1">3.4.21.-</ecNumber>
    </recommendedName>
</protein>
<dbReference type="InterPro" id="IPR039245">
    <property type="entry name" value="TYSND1/DEG15"/>
</dbReference>
<comment type="similarity">
    <text evidence="1">Belongs to the peptidase S1B family.</text>
</comment>
<dbReference type="SUPFAM" id="SSF50494">
    <property type="entry name" value="Trypsin-like serine proteases"/>
    <property type="match status" value="1"/>
</dbReference>
<dbReference type="GO" id="GO:0016485">
    <property type="term" value="P:protein processing"/>
    <property type="evidence" value="ECO:0007669"/>
    <property type="project" value="InterPro"/>
</dbReference>
<dbReference type="EC" id="3.4.21.-" evidence="1"/>
<dbReference type="Gene3D" id="2.40.10.10">
    <property type="entry name" value="Trypsin-like serine proteases"/>
    <property type="match status" value="1"/>
</dbReference>
<keyword evidence="1" id="KW-0720">Serine protease</keyword>
<dbReference type="InterPro" id="IPR009003">
    <property type="entry name" value="Peptidase_S1_PA"/>
</dbReference>
<keyword evidence="1" id="KW-0378">Hydrolase</keyword>
<evidence type="ECO:0000256" key="1">
    <source>
        <dbReference type="PIRNR" id="PIRNR037989"/>
    </source>
</evidence>